<dbReference type="AlphaFoldDB" id="A0A1I7XMS0"/>
<dbReference type="WBParaSite" id="Hba_18613">
    <property type="protein sequence ID" value="Hba_18613"/>
    <property type="gene ID" value="Hba_18613"/>
</dbReference>
<dbReference type="Proteomes" id="UP000095283">
    <property type="component" value="Unplaced"/>
</dbReference>
<organism evidence="1 2">
    <name type="scientific">Heterorhabditis bacteriophora</name>
    <name type="common">Entomopathogenic nematode worm</name>
    <dbReference type="NCBI Taxonomy" id="37862"/>
    <lineage>
        <taxon>Eukaryota</taxon>
        <taxon>Metazoa</taxon>
        <taxon>Ecdysozoa</taxon>
        <taxon>Nematoda</taxon>
        <taxon>Chromadorea</taxon>
        <taxon>Rhabditida</taxon>
        <taxon>Rhabditina</taxon>
        <taxon>Rhabditomorpha</taxon>
        <taxon>Strongyloidea</taxon>
        <taxon>Heterorhabditidae</taxon>
        <taxon>Heterorhabditis</taxon>
    </lineage>
</organism>
<evidence type="ECO:0000313" key="2">
    <source>
        <dbReference type="WBParaSite" id="Hba_18613"/>
    </source>
</evidence>
<keyword evidence="1" id="KW-1185">Reference proteome</keyword>
<name>A0A1I7XMS0_HETBA</name>
<evidence type="ECO:0000313" key="1">
    <source>
        <dbReference type="Proteomes" id="UP000095283"/>
    </source>
</evidence>
<accession>A0A1I7XMS0</accession>
<reference evidence="2" key="1">
    <citation type="submission" date="2016-11" db="UniProtKB">
        <authorList>
            <consortium name="WormBaseParasite"/>
        </authorList>
    </citation>
    <scope>IDENTIFICATION</scope>
</reference>
<protein>
    <submittedName>
        <fullName evidence="2">GCV_T domain-containing protein</fullName>
    </submittedName>
</protein>
<sequence>MIEFTERSFLPFTDSNQLHVIHDSFVHGESGYNVSTPIQTCLINVHGRLLFVEQEKSFNLQTYLNEIPNGHSLELICADISAENKNGCLALLATLLTDRKVYTENQHCWIIFKSGDDVCAYIIEGDSGEAKPIDDVFSVFPELSLSVLPGAATRSACTESSFLRWSALGFDTGHAILSVSTIGTHAILDR</sequence>
<proteinExistence type="predicted"/>